<keyword evidence="1" id="KW-0472">Membrane</keyword>
<keyword evidence="1" id="KW-0812">Transmembrane</keyword>
<feature type="non-terminal residue" evidence="2">
    <location>
        <position position="1"/>
    </location>
</feature>
<feature type="transmembrane region" description="Helical" evidence="1">
    <location>
        <begin position="12"/>
        <end position="32"/>
    </location>
</feature>
<keyword evidence="1" id="KW-1133">Transmembrane helix</keyword>
<feature type="transmembrane region" description="Helical" evidence="1">
    <location>
        <begin position="300"/>
        <end position="319"/>
    </location>
</feature>
<comment type="caution">
    <text evidence="2">The sequence shown here is derived from an EMBL/GenBank/DDBJ whole genome shotgun (WGS) entry which is preliminary data.</text>
</comment>
<gene>
    <name evidence="2" type="ORF">C3L33_18092</name>
</gene>
<evidence type="ECO:0000256" key="1">
    <source>
        <dbReference type="SAM" id="Phobius"/>
    </source>
</evidence>
<reference evidence="2 3" key="1">
    <citation type="journal article" date="2019" name="Genome Biol. Evol.">
        <title>The Rhododendron genome and chromosomal organization provide insight into shared whole-genome duplications across the heath family (Ericaceae).</title>
        <authorList>
            <person name="Soza V.L."/>
            <person name="Lindsley D."/>
            <person name="Waalkes A."/>
            <person name="Ramage E."/>
            <person name="Patwardhan R.P."/>
            <person name="Burton J.N."/>
            <person name="Adey A."/>
            <person name="Kumar A."/>
            <person name="Qiu R."/>
            <person name="Shendure J."/>
            <person name="Hall B."/>
        </authorList>
    </citation>
    <scope>NUCLEOTIDE SEQUENCE [LARGE SCALE GENOMIC DNA]</scope>
    <source>
        <strain evidence="2">RSF 1966-606</strain>
    </source>
</reference>
<dbReference type="OrthoDB" id="512018at2759"/>
<evidence type="ECO:0000313" key="2">
    <source>
        <dbReference type="EMBL" id="KAE9450007.1"/>
    </source>
</evidence>
<sequence length="325" mass="37203">MEETTIEEHGRSLAAPIIFTIVVAFQLLSRFIEHKKKNQGVTEETKIEEHGRSLAVPVVFMIVFTFQSLSRFLEHEKKHNVTYLILYFFGSLLFSQKGSKSGWRTNCAERLSKCIRRPAPCHIIMPVGRPSTFAQAAKLRRMAASKEKDLAKSTKFLVVIMKASDPPPLQAEYTIKLKMDRVFLNVCFEGIKYLAGFRGLLGSEGRERFVARGGSDGNVEKASSLKFYEYGCVVQELHSKEMKLSYDSYSKGLTILKVFTFFSLVCWFWRLPVAAISKQLVEPFGKVLSWRGGSPPNDNVMVIKHFPFFFWYYSLALLLDKCFKR</sequence>
<name>A0A6A4L4X1_9ERIC</name>
<dbReference type="EMBL" id="QEFC01003098">
    <property type="protein sequence ID" value="KAE9450007.1"/>
    <property type="molecule type" value="Genomic_DNA"/>
</dbReference>
<dbReference type="Proteomes" id="UP000428333">
    <property type="component" value="Linkage Group LG11"/>
</dbReference>
<accession>A0A6A4L4X1</accession>
<evidence type="ECO:0000313" key="3">
    <source>
        <dbReference type="Proteomes" id="UP000428333"/>
    </source>
</evidence>
<dbReference type="AlphaFoldDB" id="A0A6A4L4X1"/>
<organism evidence="2 3">
    <name type="scientific">Rhododendron williamsianum</name>
    <dbReference type="NCBI Taxonomy" id="262921"/>
    <lineage>
        <taxon>Eukaryota</taxon>
        <taxon>Viridiplantae</taxon>
        <taxon>Streptophyta</taxon>
        <taxon>Embryophyta</taxon>
        <taxon>Tracheophyta</taxon>
        <taxon>Spermatophyta</taxon>
        <taxon>Magnoliopsida</taxon>
        <taxon>eudicotyledons</taxon>
        <taxon>Gunneridae</taxon>
        <taxon>Pentapetalae</taxon>
        <taxon>asterids</taxon>
        <taxon>Ericales</taxon>
        <taxon>Ericaceae</taxon>
        <taxon>Ericoideae</taxon>
        <taxon>Rhodoreae</taxon>
        <taxon>Rhododendron</taxon>
    </lineage>
</organism>
<protein>
    <submittedName>
        <fullName evidence="2">Uncharacterized protein</fullName>
    </submittedName>
</protein>
<proteinExistence type="predicted"/>
<keyword evidence="3" id="KW-1185">Reference proteome</keyword>
<feature type="transmembrane region" description="Helical" evidence="1">
    <location>
        <begin position="252"/>
        <end position="270"/>
    </location>
</feature>
<feature type="transmembrane region" description="Helical" evidence="1">
    <location>
        <begin position="79"/>
        <end position="95"/>
    </location>
</feature>
<feature type="transmembrane region" description="Helical" evidence="1">
    <location>
        <begin position="53"/>
        <end position="73"/>
    </location>
</feature>